<evidence type="ECO:0000313" key="3">
    <source>
        <dbReference type="EMBL" id="QJA83119.1"/>
    </source>
</evidence>
<reference evidence="2" key="1">
    <citation type="submission" date="2020-03" db="EMBL/GenBank/DDBJ databases">
        <title>The deep terrestrial virosphere.</title>
        <authorList>
            <person name="Holmfeldt K."/>
            <person name="Nilsson E."/>
            <person name="Simone D."/>
            <person name="Lopez-Fernandez M."/>
            <person name="Wu X."/>
            <person name="de Brujin I."/>
            <person name="Lundin D."/>
            <person name="Andersson A."/>
            <person name="Bertilsson S."/>
            <person name="Dopson M."/>
        </authorList>
    </citation>
    <scope>NUCLEOTIDE SEQUENCE</scope>
    <source>
        <strain evidence="3">MM415A00315</strain>
        <strain evidence="2">MM415B00552</strain>
    </source>
</reference>
<protein>
    <submittedName>
        <fullName evidence="2">Uncharacterized protein</fullName>
    </submittedName>
</protein>
<gene>
    <name evidence="3" type="ORF">MM415A00315_0044</name>
    <name evidence="2" type="ORF">MM415B00552_0002</name>
</gene>
<evidence type="ECO:0000313" key="2">
    <source>
        <dbReference type="EMBL" id="QJA64012.1"/>
    </source>
</evidence>
<dbReference type="EMBL" id="MT142503">
    <property type="protein sequence ID" value="QJA83119.1"/>
    <property type="molecule type" value="Genomic_DNA"/>
</dbReference>
<organism evidence="2">
    <name type="scientific">viral metagenome</name>
    <dbReference type="NCBI Taxonomy" id="1070528"/>
    <lineage>
        <taxon>unclassified sequences</taxon>
        <taxon>metagenomes</taxon>
        <taxon>organismal metagenomes</taxon>
    </lineage>
</organism>
<accession>A0A6M3J551</accession>
<feature type="compositionally biased region" description="Basic and acidic residues" evidence="1">
    <location>
        <begin position="270"/>
        <end position="284"/>
    </location>
</feature>
<evidence type="ECO:0000256" key="1">
    <source>
        <dbReference type="SAM" id="MobiDB-lite"/>
    </source>
</evidence>
<name>A0A6M3J551_9ZZZZ</name>
<dbReference type="EMBL" id="MT141511">
    <property type="protein sequence ID" value="QJA64012.1"/>
    <property type="molecule type" value="Genomic_DNA"/>
</dbReference>
<dbReference type="Pfam" id="PF18897">
    <property type="entry name" value="Gp3-like"/>
    <property type="match status" value="1"/>
</dbReference>
<feature type="region of interest" description="Disordered" evidence="1">
    <location>
        <begin position="265"/>
        <end position="319"/>
    </location>
</feature>
<sequence>MSPIKGLSDKRRLPRLGKIHLGIKHPEKGYPMKTDYFVCPPEVQAVFGEKPKELRISIPVEDEEKWCSQYYRCYSKTRGLICKGDGEVALRMVDTKTGAMADRDSKKIEMREIPCQGRECPDYKVKCKEVMNLQFLLPEVPGLGIWQIDTSSINSIRNINSTAELLKGIYGHISMLPLLLTLELKEVNNPDDGKKQTVYILNIGTNANLIEMTQQAGEYKKLVAGISLPVPDDERPDLISPEFEHDVVELPQDDRPIEQVIDDIWGPATNEKEIVPDKTTEKKQPGKSARKLTEPVEPGPEEAKGDVQPSKPSPKRDPVTIKNFGELYQACKEDFKITRQEVWKELGVSSQEALSDTPAEYYQKIASVRQSE</sequence>
<dbReference type="InterPro" id="IPR043991">
    <property type="entry name" value="Gp3-like"/>
</dbReference>
<dbReference type="AlphaFoldDB" id="A0A6M3J551"/>
<proteinExistence type="predicted"/>